<dbReference type="Proteomes" id="UP000027219">
    <property type="component" value="Unassembled WGS sequence"/>
</dbReference>
<feature type="transmembrane region" description="Helical" evidence="1">
    <location>
        <begin position="110"/>
        <end position="128"/>
    </location>
</feature>
<evidence type="ECO:0000256" key="1">
    <source>
        <dbReference type="SAM" id="Phobius"/>
    </source>
</evidence>
<keyword evidence="1" id="KW-0812">Transmembrane</keyword>
<organism evidence="2 3">
    <name type="scientific">Vibrio fortis</name>
    <dbReference type="NCBI Taxonomy" id="212667"/>
    <lineage>
        <taxon>Bacteria</taxon>
        <taxon>Pseudomonadati</taxon>
        <taxon>Pseudomonadota</taxon>
        <taxon>Gammaproteobacteria</taxon>
        <taxon>Vibrionales</taxon>
        <taxon>Vibrionaceae</taxon>
        <taxon>Vibrio</taxon>
    </lineage>
</organism>
<feature type="transmembrane region" description="Helical" evidence="1">
    <location>
        <begin position="52"/>
        <end position="74"/>
    </location>
</feature>
<sequence>MKRFWIINLVLFQATWVSSAFFTEQAVLIAPLLVALHFLLSPTRRDDLRVLLLLPIGLLLDSLMIGLGAFSAHPSIANQTWFPVWLACLWVMFLISFNHSLNWLMKCPKVILILLGFVGGTSSYWGGIKAGALQSTWPDVWVLSTLAVSWGLVIPLLVVGYSYLNKPNMAETTR</sequence>
<evidence type="ECO:0000313" key="2">
    <source>
        <dbReference type="EMBL" id="KDN26384.1"/>
    </source>
</evidence>
<dbReference type="RefSeq" id="WP_032553649.1">
    <property type="nucleotide sequence ID" value="NZ_JFFR01000033.1"/>
</dbReference>
<comment type="caution">
    <text evidence="2">The sequence shown here is derived from an EMBL/GenBank/DDBJ whole genome shotgun (WGS) entry which is preliminary data.</text>
</comment>
<accession>A0A066UQF7</accession>
<dbReference type="OrthoDB" id="6522758at2"/>
<feature type="transmembrane region" description="Helical" evidence="1">
    <location>
        <begin position="140"/>
        <end position="164"/>
    </location>
</feature>
<dbReference type="AlphaFoldDB" id="A0A066UQF7"/>
<evidence type="ECO:0000313" key="3">
    <source>
        <dbReference type="Proteomes" id="UP000027219"/>
    </source>
</evidence>
<reference evidence="2 3" key="1">
    <citation type="submission" date="2014-02" db="EMBL/GenBank/DDBJ databases">
        <title>Vibrio fortis Dalian14 Genome Sequencing.</title>
        <authorList>
            <person name="Wang Y."/>
            <person name="Song L."/>
            <person name="Liu G."/>
            <person name="Ding J."/>
        </authorList>
    </citation>
    <scope>NUCLEOTIDE SEQUENCE [LARGE SCALE GENOMIC DNA]</scope>
    <source>
        <strain evidence="2 3">Dalian14</strain>
    </source>
</reference>
<dbReference type="STRING" id="212667.VFDL14_10865"/>
<feature type="transmembrane region" description="Helical" evidence="1">
    <location>
        <begin position="80"/>
        <end position="98"/>
    </location>
</feature>
<feature type="transmembrane region" description="Helical" evidence="1">
    <location>
        <begin position="20"/>
        <end position="40"/>
    </location>
</feature>
<gene>
    <name evidence="2" type="ORF">VFDL14_10865</name>
</gene>
<evidence type="ECO:0008006" key="4">
    <source>
        <dbReference type="Google" id="ProtNLM"/>
    </source>
</evidence>
<protein>
    <recommendedName>
        <fullName evidence="4">DUF2878 domain-containing protein</fullName>
    </recommendedName>
</protein>
<keyword evidence="3" id="KW-1185">Reference proteome</keyword>
<keyword evidence="1" id="KW-1133">Transmembrane helix</keyword>
<dbReference type="EMBL" id="JFFR01000033">
    <property type="protein sequence ID" value="KDN26384.1"/>
    <property type="molecule type" value="Genomic_DNA"/>
</dbReference>
<name>A0A066UQF7_9VIBR</name>
<dbReference type="Pfam" id="PF11086">
    <property type="entry name" value="DUF2878"/>
    <property type="match status" value="1"/>
</dbReference>
<dbReference type="InterPro" id="IPR021306">
    <property type="entry name" value="DUF2878"/>
</dbReference>
<keyword evidence="1" id="KW-0472">Membrane</keyword>
<proteinExistence type="predicted"/>